<protein>
    <submittedName>
        <fullName evidence="9">Uncharacterized protein</fullName>
    </submittedName>
</protein>
<dbReference type="GO" id="GO:0000287">
    <property type="term" value="F:magnesium ion binding"/>
    <property type="evidence" value="ECO:0007669"/>
    <property type="project" value="InterPro"/>
</dbReference>
<evidence type="ECO:0000256" key="4">
    <source>
        <dbReference type="ARBA" id="ARBA00022842"/>
    </source>
</evidence>
<dbReference type="InterPro" id="IPR036965">
    <property type="entry name" value="Terpene_synth_N_sf"/>
</dbReference>
<dbReference type="InterPro" id="IPR034741">
    <property type="entry name" value="Terpene_cyclase-like_1_C"/>
</dbReference>
<dbReference type="FunFam" id="1.50.10.130:FF:000001">
    <property type="entry name" value="Isoprene synthase, chloroplastic"/>
    <property type="match status" value="1"/>
</dbReference>
<dbReference type="EMBL" id="CM004388">
    <property type="protein sequence ID" value="OAY58627.1"/>
    <property type="molecule type" value="Genomic_DNA"/>
</dbReference>
<evidence type="ECO:0000256" key="6">
    <source>
        <dbReference type="SAM" id="Coils"/>
    </source>
</evidence>
<evidence type="ECO:0000256" key="2">
    <source>
        <dbReference type="ARBA" id="ARBA00006333"/>
    </source>
</evidence>
<dbReference type="PANTHER" id="PTHR31225">
    <property type="entry name" value="OS04G0344100 PROTEIN-RELATED"/>
    <property type="match status" value="1"/>
</dbReference>
<evidence type="ECO:0000259" key="8">
    <source>
        <dbReference type="Pfam" id="PF03936"/>
    </source>
</evidence>
<reference evidence="10" key="1">
    <citation type="journal article" date="2016" name="Nat. Biotechnol.">
        <title>Sequencing wild and cultivated cassava and related species reveals extensive interspecific hybridization and genetic diversity.</title>
        <authorList>
            <person name="Bredeson J.V."/>
            <person name="Lyons J.B."/>
            <person name="Prochnik S.E."/>
            <person name="Wu G.A."/>
            <person name="Ha C.M."/>
            <person name="Edsinger-Gonzales E."/>
            <person name="Grimwood J."/>
            <person name="Schmutz J."/>
            <person name="Rabbi I.Y."/>
            <person name="Egesi C."/>
            <person name="Nauluvula P."/>
            <person name="Lebot V."/>
            <person name="Ndunguru J."/>
            <person name="Mkamilo G."/>
            <person name="Bart R.S."/>
            <person name="Setter T.L."/>
            <person name="Gleadow R.M."/>
            <person name="Kulakow P."/>
            <person name="Ferguson M.E."/>
            <person name="Rounsley S."/>
            <person name="Rokhsar D.S."/>
        </authorList>
    </citation>
    <scope>NUCLEOTIDE SEQUENCE [LARGE SCALE GENOMIC DNA]</scope>
    <source>
        <strain evidence="10">cv. AM560-2</strain>
    </source>
</reference>
<dbReference type="Gene3D" id="1.10.600.10">
    <property type="entry name" value="Farnesyl Diphosphate Synthase"/>
    <property type="match status" value="1"/>
</dbReference>
<comment type="caution">
    <text evidence="9">The sequence shown here is derived from an EMBL/GenBank/DDBJ whole genome shotgun (WGS) entry which is preliminary data.</text>
</comment>
<dbReference type="FunFam" id="1.10.600.10:FF:000007">
    <property type="entry name" value="Isoprene synthase, chloroplastic"/>
    <property type="match status" value="1"/>
</dbReference>
<dbReference type="Gene3D" id="1.50.10.130">
    <property type="entry name" value="Terpene synthase, N-terminal domain"/>
    <property type="match status" value="1"/>
</dbReference>
<dbReference type="InterPro" id="IPR008949">
    <property type="entry name" value="Isoprenoid_synthase_dom_sf"/>
</dbReference>
<feature type="coiled-coil region" evidence="6">
    <location>
        <begin position="30"/>
        <end position="57"/>
    </location>
</feature>
<name>A0A2C9WFE1_MANES</name>
<keyword evidence="6" id="KW-0175">Coiled coil</keyword>
<keyword evidence="3" id="KW-0479">Metal-binding</keyword>
<sequence>MAIQTQNQQDVFRPSGNYPPTIWGSSFASLSSLDSEFESYTKEVEILKEKMKDVLEQPTKELIGKIKFIKLLCRLGVSYHFRNEIEDQLNHIFTHLFELLEDNDYDLNIVATAFQILREHGYKMSSDVFNKFKDSDGGFKKTITNDVKGLLSLYEATFFRGHGEDILDEALAFTRQHLEILAEQSSPHLANYIKKALVLPFHRNLERLEAKKYIAFYEEEESKDETLLRFAKLDYNRLQLLYRQELASLSRWWKDSDVAEKLDYSRDRIVEAYMWAIGPHFEPQYSVSRILVAKYIEILTLIDDTYDGYATIDEVQHFTAAIERWNIGAIDDLPEYMKILYKFTLNFFDEMEKDGYNTCYAKETFKEMVKAYYVEAQWFNNKYMPAFDEYLRNGLVTSGYRAIPAITFLGMENIVGAKEIQWVETNPKIIRAARLISRLRNDTVAREDEKKKKDGPLSVDCYMNEHGVSKEKAIEEKAIEETKKMCEDAWKDMNEDCFNPSVVPMFLLKYYVNLVRFIEYLYTHDDYYTYSSGLKDDITSLFLEQLPL</sequence>
<dbReference type="PANTHER" id="PTHR31225:SF93">
    <property type="entry name" value="ALPHA-HUMULENE_(-)-(E)-BETA-CARYOPHYLLENE SYNTHASE"/>
    <property type="match status" value="1"/>
</dbReference>
<dbReference type="InterPro" id="IPR001906">
    <property type="entry name" value="Terpene_synth_N"/>
</dbReference>
<dbReference type="InterPro" id="IPR044814">
    <property type="entry name" value="Terpene_cyclase_plant_C1"/>
</dbReference>
<dbReference type="STRING" id="3983.A0A2C9WFE1"/>
<dbReference type="Pfam" id="PF03936">
    <property type="entry name" value="Terpene_synth_C"/>
    <property type="match status" value="1"/>
</dbReference>
<evidence type="ECO:0000259" key="7">
    <source>
        <dbReference type="Pfam" id="PF01397"/>
    </source>
</evidence>
<dbReference type="InterPro" id="IPR008930">
    <property type="entry name" value="Terpenoid_cyclase/PrenylTrfase"/>
</dbReference>
<accession>A0A2C9WFE1</accession>
<dbReference type="SUPFAM" id="SSF48576">
    <property type="entry name" value="Terpenoid synthases"/>
    <property type="match status" value="1"/>
</dbReference>
<proteinExistence type="inferred from homology"/>
<dbReference type="AlphaFoldDB" id="A0A2C9WFE1"/>
<evidence type="ECO:0000313" key="10">
    <source>
        <dbReference type="Proteomes" id="UP000091857"/>
    </source>
</evidence>
<organism evidence="9 10">
    <name type="scientific">Manihot esculenta</name>
    <name type="common">Cassava</name>
    <name type="synonym">Jatropha manihot</name>
    <dbReference type="NCBI Taxonomy" id="3983"/>
    <lineage>
        <taxon>Eukaryota</taxon>
        <taxon>Viridiplantae</taxon>
        <taxon>Streptophyta</taxon>
        <taxon>Embryophyta</taxon>
        <taxon>Tracheophyta</taxon>
        <taxon>Spermatophyta</taxon>
        <taxon>Magnoliopsida</taxon>
        <taxon>eudicotyledons</taxon>
        <taxon>Gunneridae</taxon>
        <taxon>Pentapetalae</taxon>
        <taxon>rosids</taxon>
        <taxon>fabids</taxon>
        <taxon>Malpighiales</taxon>
        <taxon>Euphorbiaceae</taxon>
        <taxon>Crotonoideae</taxon>
        <taxon>Manihoteae</taxon>
        <taxon>Manihot</taxon>
    </lineage>
</organism>
<comment type="similarity">
    <text evidence="2">Belongs to the terpene synthase family.</text>
</comment>
<keyword evidence="5" id="KW-0456">Lyase</keyword>
<dbReference type="GO" id="GO:0016102">
    <property type="term" value="P:diterpenoid biosynthetic process"/>
    <property type="evidence" value="ECO:0007669"/>
    <property type="project" value="InterPro"/>
</dbReference>
<dbReference type="GO" id="GO:0051762">
    <property type="term" value="P:sesquiterpene biosynthetic process"/>
    <property type="evidence" value="ECO:0000318"/>
    <property type="project" value="GO_Central"/>
</dbReference>
<dbReference type="Proteomes" id="UP000091857">
    <property type="component" value="Chromosome 2"/>
</dbReference>
<evidence type="ECO:0000313" key="9">
    <source>
        <dbReference type="EMBL" id="OAY58627.1"/>
    </source>
</evidence>
<comment type="cofactor">
    <cofactor evidence="1">
        <name>Mg(2+)</name>
        <dbReference type="ChEBI" id="CHEBI:18420"/>
    </cofactor>
</comment>
<feature type="domain" description="Terpene synthase N-terminal" evidence="7">
    <location>
        <begin position="23"/>
        <end position="197"/>
    </location>
</feature>
<evidence type="ECO:0000256" key="3">
    <source>
        <dbReference type="ARBA" id="ARBA00022723"/>
    </source>
</evidence>
<gene>
    <name evidence="9" type="ORF">MANES_02G194000v8</name>
</gene>
<dbReference type="InterPro" id="IPR050148">
    <property type="entry name" value="Terpene_synthase-like"/>
</dbReference>
<dbReference type="InterPro" id="IPR005630">
    <property type="entry name" value="Terpene_synthase_metal-bd"/>
</dbReference>
<keyword evidence="10" id="KW-1185">Reference proteome</keyword>
<dbReference type="CDD" id="cd00684">
    <property type="entry name" value="Terpene_cyclase_plant_C1"/>
    <property type="match status" value="1"/>
</dbReference>
<dbReference type="Pfam" id="PF01397">
    <property type="entry name" value="Terpene_synth"/>
    <property type="match status" value="1"/>
</dbReference>
<dbReference type="GO" id="GO:0010334">
    <property type="term" value="F:sesquiterpene synthase activity"/>
    <property type="evidence" value="ECO:0000318"/>
    <property type="project" value="GO_Central"/>
</dbReference>
<evidence type="ECO:0000256" key="1">
    <source>
        <dbReference type="ARBA" id="ARBA00001946"/>
    </source>
</evidence>
<dbReference type="Gramene" id="Manes.02G194000.1.v8.1">
    <property type="protein sequence ID" value="Manes.02G194000.1.v8.1.CDS"/>
    <property type="gene ID" value="Manes.02G194000.v8.1"/>
</dbReference>
<keyword evidence="4" id="KW-0460">Magnesium</keyword>
<evidence type="ECO:0000256" key="5">
    <source>
        <dbReference type="ARBA" id="ARBA00023239"/>
    </source>
</evidence>
<feature type="domain" description="Terpene synthase metal-binding" evidence="8">
    <location>
        <begin position="254"/>
        <end position="492"/>
    </location>
</feature>
<dbReference type="SFLD" id="SFLDS00005">
    <property type="entry name" value="Isoprenoid_Synthase_Type_I"/>
    <property type="match status" value="1"/>
</dbReference>
<dbReference type="SFLD" id="SFLDG01019">
    <property type="entry name" value="Terpene_Cyclase_Like_1_C_Termi"/>
    <property type="match status" value="1"/>
</dbReference>
<dbReference type="SUPFAM" id="SSF48239">
    <property type="entry name" value="Terpenoid cyclases/Protein prenyltransferases"/>
    <property type="match status" value="1"/>
</dbReference>